<dbReference type="InterPro" id="IPR036864">
    <property type="entry name" value="Zn2-C6_fun-type_DNA-bd_sf"/>
</dbReference>
<keyword evidence="10" id="KW-0812">Transmembrane</keyword>
<dbReference type="PROSITE" id="PS50048">
    <property type="entry name" value="ZN2_CY6_FUNGAL_2"/>
    <property type="match status" value="1"/>
</dbReference>
<evidence type="ECO:0000259" key="11">
    <source>
        <dbReference type="PROSITE" id="PS50048"/>
    </source>
</evidence>
<accession>W2RKG7</accession>
<dbReference type="GO" id="GO:0008270">
    <property type="term" value="F:zinc ion binding"/>
    <property type="evidence" value="ECO:0007669"/>
    <property type="project" value="InterPro"/>
</dbReference>
<dbReference type="STRING" id="1220924.W2RKG7"/>
<dbReference type="CDD" id="cd14686">
    <property type="entry name" value="bZIP"/>
    <property type="match status" value="1"/>
</dbReference>
<evidence type="ECO:0000256" key="6">
    <source>
        <dbReference type="ARBA" id="ARBA00023163"/>
    </source>
</evidence>
<feature type="coiled-coil region" evidence="8">
    <location>
        <begin position="46"/>
        <end position="73"/>
    </location>
</feature>
<evidence type="ECO:0000256" key="4">
    <source>
        <dbReference type="ARBA" id="ARBA00023015"/>
    </source>
</evidence>
<evidence type="ECO:0000313" key="12">
    <source>
        <dbReference type="EMBL" id="ETN36825.1"/>
    </source>
</evidence>
<dbReference type="eggNOG" id="ENOG502SKQ3">
    <property type="taxonomic scope" value="Eukaryota"/>
</dbReference>
<gene>
    <name evidence="12" type="ORF">HMPREF1541_07812</name>
</gene>
<dbReference type="AlphaFoldDB" id="W2RKG7"/>
<evidence type="ECO:0000256" key="9">
    <source>
        <dbReference type="SAM" id="MobiDB-lite"/>
    </source>
</evidence>
<evidence type="ECO:0000256" key="2">
    <source>
        <dbReference type="ARBA" id="ARBA00022723"/>
    </source>
</evidence>
<dbReference type="SMART" id="SM00066">
    <property type="entry name" value="GAL4"/>
    <property type="match status" value="1"/>
</dbReference>
<feature type="compositionally biased region" description="Polar residues" evidence="9">
    <location>
        <begin position="85"/>
        <end position="97"/>
    </location>
</feature>
<comment type="subcellular location">
    <subcellularLocation>
        <location evidence="1">Nucleus</location>
    </subcellularLocation>
</comment>
<protein>
    <recommendedName>
        <fullName evidence="11">Zn(2)-C6 fungal-type domain-containing protein</fullName>
    </recommendedName>
</protein>
<keyword evidence="4" id="KW-0805">Transcription regulation</keyword>
<dbReference type="InterPro" id="IPR052202">
    <property type="entry name" value="Yeast_MetPath_Reg"/>
</dbReference>
<proteinExistence type="predicted"/>
<organism evidence="12 13">
    <name type="scientific">Cyphellophora europaea (strain CBS 101466)</name>
    <name type="common">Phialophora europaea</name>
    <dbReference type="NCBI Taxonomy" id="1220924"/>
    <lineage>
        <taxon>Eukaryota</taxon>
        <taxon>Fungi</taxon>
        <taxon>Dikarya</taxon>
        <taxon>Ascomycota</taxon>
        <taxon>Pezizomycotina</taxon>
        <taxon>Eurotiomycetes</taxon>
        <taxon>Chaetothyriomycetidae</taxon>
        <taxon>Chaetothyriales</taxon>
        <taxon>Cyphellophoraceae</taxon>
        <taxon>Cyphellophora</taxon>
    </lineage>
</organism>
<dbReference type="GO" id="GO:0000981">
    <property type="term" value="F:DNA-binding transcription factor activity, RNA polymerase II-specific"/>
    <property type="evidence" value="ECO:0007669"/>
    <property type="project" value="InterPro"/>
</dbReference>
<evidence type="ECO:0000256" key="5">
    <source>
        <dbReference type="ARBA" id="ARBA00023125"/>
    </source>
</evidence>
<dbReference type="GO" id="GO:0006351">
    <property type="term" value="P:DNA-templated transcription"/>
    <property type="evidence" value="ECO:0007669"/>
    <property type="project" value="InterPro"/>
</dbReference>
<dbReference type="PANTHER" id="PTHR47782">
    <property type="entry name" value="ZN(II)2CYS6 TRANSCRIPTION FACTOR (EUROFUNG)-RELATED"/>
    <property type="match status" value="1"/>
</dbReference>
<dbReference type="SMART" id="SM00906">
    <property type="entry name" value="Fungal_trans"/>
    <property type="match status" value="1"/>
</dbReference>
<dbReference type="Pfam" id="PF00172">
    <property type="entry name" value="Zn_clus"/>
    <property type="match status" value="1"/>
</dbReference>
<evidence type="ECO:0000256" key="10">
    <source>
        <dbReference type="SAM" id="Phobius"/>
    </source>
</evidence>
<keyword evidence="3" id="KW-0862">Zinc</keyword>
<evidence type="ECO:0000313" key="13">
    <source>
        <dbReference type="Proteomes" id="UP000030752"/>
    </source>
</evidence>
<feature type="transmembrane region" description="Helical" evidence="10">
    <location>
        <begin position="496"/>
        <end position="515"/>
    </location>
</feature>
<dbReference type="GO" id="GO:0005634">
    <property type="term" value="C:nucleus"/>
    <property type="evidence" value="ECO:0007669"/>
    <property type="project" value="UniProtKB-SubCell"/>
</dbReference>
<evidence type="ECO:0000256" key="3">
    <source>
        <dbReference type="ARBA" id="ARBA00022833"/>
    </source>
</evidence>
<dbReference type="GO" id="GO:0043565">
    <property type="term" value="F:sequence-specific DNA binding"/>
    <property type="evidence" value="ECO:0007669"/>
    <property type="project" value="TreeGrafter"/>
</dbReference>
<dbReference type="RefSeq" id="XP_008720357.1">
    <property type="nucleotide sequence ID" value="XM_008722135.1"/>
</dbReference>
<evidence type="ECO:0000256" key="1">
    <source>
        <dbReference type="ARBA" id="ARBA00004123"/>
    </source>
</evidence>
<dbReference type="InterPro" id="IPR001138">
    <property type="entry name" value="Zn2Cys6_DnaBD"/>
</dbReference>
<dbReference type="Proteomes" id="UP000030752">
    <property type="component" value="Unassembled WGS sequence"/>
</dbReference>
<dbReference type="VEuPathDB" id="FungiDB:HMPREF1541_07812"/>
<dbReference type="InParanoid" id="W2RKG7"/>
<keyword evidence="2" id="KW-0479">Metal-binding</keyword>
<dbReference type="SUPFAM" id="SSF57701">
    <property type="entry name" value="Zn2/Cys6 DNA-binding domain"/>
    <property type="match status" value="1"/>
</dbReference>
<dbReference type="CDD" id="cd12148">
    <property type="entry name" value="fungal_TF_MHR"/>
    <property type="match status" value="1"/>
</dbReference>
<dbReference type="Gene3D" id="4.10.240.10">
    <property type="entry name" value="Zn(2)-C6 fungal-type DNA-binding domain"/>
    <property type="match status" value="1"/>
</dbReference>
<keyword evidence="13" id="KW-1185">Reference proteome</keyword>
<keyword evidence="5" id="KW-0238">DNA-binding</keyword>
<evidence type="ECO:0000256" key="7">
    <source>
        <dbReference type="ARBA" id="ARBA00023242"/>
    </source>
</evidence>
<dbReference type="GeneID" id="19975151"/>
<sequence length="672" mass="74979">MPFGTEGKPSACQRCYRKKIRCDKTQPACSHCYRVDTPCVYVTSGRELRRQNVDRLEDRIRDLESKNRSLTSQLYEVQKSPEVPTPTTSASQTGIQQGQSDVANQVIHLSLSASGGTEFVGSTSGLFLANLLQPHIQQSSALAQGIPTVLQDRQQTTSPPSKQARPSRNQALQILEAYCSHDHVCYPFLCIETLREALDRVYAVDTTQVGLNDCFFIDAVLALGSAQVYKLGWTGIWDAETHFSRATSQLSNVLDQGGLVSLQALLLICQYRMGTTSQDTTASVWHLIGVAARTCFELGLHKASSYTPNEACGESQRKEVDIKRRCLWSVVAMDRVVSLMLGRPLAIQLEDIELELPQVGASSSESCIFAHVVRYRIICGKILNGLHRSWRGRKKAEDYAELRQQLEHELNYWRSETSTLVLVRDDSLLTPAAKSTFRAPEWYDLLYHNGILMLFRPSPCLSDATTNSVTLQHVYESSQKAINYYASLHRSRKINYSWITLHAVFIAGLSYIYALRNHFQHIRRSSRSLGKSTLNFSPTITQVVNDTRACSKILVAVSERWTMARSCSEVFDKLSDAVVEDVVEAQTAQAAALPNTASTRTIDMVLAPTPSISGSCYDSASPDLVNMTVDSTLRDCFGDLRTMCYDQYCNDAIAQLSQDWMFGIGESSNELF</sequence>
<dbReference type="OrthoDB" id="189997at2759"/>
<name>W2RKG7_CYPE1</name>
<dbReference type="InterPro" id="IPR007219">
    <property type="entry name" value="XnlR_reg_dom"/>
</dbReference>
<dbReference type="PANTHER" id="PTHR47782:SF12">
    <property type="entry name" value="ZN(II)2CYS6 TRANSCRIPTION FACTOR (EUROFUNG)"/>
    <property type="match status" value="1"/>
</dbReference>
<keyword evidence="6" id="KW-0804">Transcription</keyword>
<keyword evidence="7" id="KW-0539">Nucleus</keyword>
<feature type="domain" description="Zn(2)-C6 fungal-type" evidence="11">
    <location>
        <begin position="11"/>
        <end position="41"/>
    </location>
</feature>
<evidence type="ECO:0000256" key="8">
    <source>
        <dbReference type="SAM" id="Coils"/>
    </source>
</evidence>
<keyword evidence="8" id="KW-0175">Coiled coil</keyword>
<dbReference type="CDD" id="cd00067">
    <property type="entry name" value="GAL4"/>
    <property type="match status" value="1"/>
</dbReference>
<keyword evidence="10" id="KW-0472">Membrane</keyword>
<dbReference type="HOGENOM" id="CLU_012101_0_0_1"/>
<keyword evidence="10" id="KW-1133">Transmembrane helix</keyword>
<dbReference type="GO" id="GO:0045944">
    <property type="term" value="P:positive regulation of transcription by RNA polymerase II"/>
    <property type="evidence" value="ECO:0007669"/>
    <property type="project" value="TreeGrafter"/>
</dbReference>
<dbReference type="EMBL" id="KB822724">
    <property type="protein sequence ID" value="ETN36825.1"/>
    <property type="molecule type" value="Genomic_DNA"/>
</dbReference>
<feature type="region of interest" description="Disordered" evidence="9">
    <location>
        <begin position="76"/>
        <end position="97"/>
    </location>
</feature>
<dbReference type="Pfam" id="PF04082">
    <property type="entry name" value="Fungal_trans"/>
    <property type="match status" value="1"/>
</dbReference>
<reference evidence="12 13" key="1">
    <citation type="submission" date="2013-03" db="EMBL/GenBank/DDBJ databases">
        <title>The Genome Sequence of Phialophora europaea CBS 101466.</title>
        <authorList>
            <consortium name="The Broad Institute Genomics Platform"/>
            <person name="Cuomo C."/>
            <person name="de Hoog S."/>
            <person name="Gorbushina A."/>
            <person name="Walker B."/>
            <person name="Young S.K."/>
            <person name="Zeng Q."/>
            <person name="Gargeya S."/>
            <person name="Fitzgerald M."/>
            <person name="Haas B."/>
            <person name="Abouelleil A."/>
            <person name="Allen A.W."/>
            <person name="Alvarado L."/>
            <person name="Arachchi H.M."/>
            <person name="Berlin A.M."/>
            <person name="Chapman S.B."/>
            <person name="Gainer-Dewar J."/>
            <person name="Goldberg J."/>
            <person name="Griggs A."/>
            <person name="Gujja S."/>
            <person name="Hansen M."/>
            <person name="Howarth C."/>
            <person name="Imamovic A."/>
            <person name="Ireland A."/>
            <person name="Larimer J."/>
            <person name="McCowan C."/>
            <person name="Murphy C."/>
            <person name="Pearson M."/>
            <person name="Poon T.W."/>
            <person name="Priest M."/>
            <person name="Roberts A."/>
            <person name="Saif S."/>
            <person name="Shea T."/>
            <person name="Sisk P."/>
            <person name="Sykes S."/>
            <person name="Wortman J."/>
            <person name="Nusbaum C."/>
            <person name="Birren B."/>
        </authorList>
    </citation>
    <scope>NUCLEOTIDE SEQUENCE [LARGE SCALE GENOMIC DNA]</scope>
    <source>
        <strain evidence="12 13">CBS 101466</strain>
    </source>
</reference>